<dbReference type="EMBL" id="KN726886">
    <property type="protein sequence ID" value="KIH66974.1"/>
    <property type="molecule type" value="Genomic_DNA"/>
</dbReference>
<evidence type="ECO:0000256" key="1">
    <source>
        <dbReference type="ARBA" id="ARBA00004123"/>
    </source>
</evidence>
<accession>A0A0C2H611</accession>
<dbReference type="Gene3D" id="3.30.450.20">
    <property type="entry name" value="PAS domain"/>
    <property type="match status" value="1"/>
</dbReference>
<proteinExistence type="predicted"/>
<dbReference type="InterPro" id="IPR035965">
    <property type="entry name" value="PAS-like_dom_sf"/>
</dbReference>
<dbReference type="GO" id="GO:0005634">
    <property type="term" value="C:nucleus"/>
    <property type="evidence" value="ECO:0007669"/>
    <property type="project" value="UniProtKB-SubCell"/>
</dbReference>
<keyword evidence="6" id="KW-1185">Reference proteome</keyword>
<dbReference type="AlphaFoldDB" id="A0A0C2H611"/>
<comment type="subcellular location">
    <subcellularLocation>
        <location evidence="1">Nucleus</location>
    </subcellularLocation>
</comment>
<dbReference type="PANTHER" id="PTHR23043">
    <property type="entry name" value="HYPOXIA-INDUCIBLE FACTOR 1 ALPHA"/>
    <property type="match status" value="1"/>
</dbReference>
<name>A0A0C2H611_9BILA</name>
<dbReference type="SUPFAM" id="SSF55785">
    <property type="entry name" value="PYP-like sensor domain (PAS domain)"/>
    <property type="match status" value="1"/>
</dbReference>
<dbReference type="GO" id="GO:0000977">
    <property type="term" value="F:RNA polymerase II transcription regulatory region sequence-specific DNA binding"/>
    <property type="evidence" value="ECO:0007669"/>
    <property type="project" value="TreeGrafter"/>
</dbReference>
<keyword evidence="2" id="KW-0805">Transcription regulation</keyword>
<dbReference type="PANTHER" id="PTHR23043:SF17">
    <property type="entry name" value="PROTEIN SIMILAR"/>
    <property type="match status" value="1"/>
</dbReference>
<dbReference type="OrthoDB" id="5857078at2759"/>
<evidence type="ECO:0000256" key="3">
    <source>
        <dbReference type="ARBA" id="ARBA00023163"/>
    </source>
</evidence>
<dbReference type="Pfam" id="PF14598">
    <property type="entry name" value="PAS_11"/>
    <property type="match status" value="1"/>
</dbReference>
<evidence type="ECO:0000313" key="5">
    <source>
        <dbReference type="EMBL" id="KIH66974.1"/>
    </source>
</evidence>
<keyword evidence="4" id="KW-0539">Nucleus</keyword>
<reference evidence="5 6" key="1">
    <citation type="submission" date="2013-12" db="EMBL/GenBank/DDBJ databases">
        <title>Draft genome of the parsitic nematode Ancylostoma duodenale.</title>
        <authorList>
            <person name="Mitreva M."/>
        </authorList>
    </citation>
    <scope>NUCLEOTIDE SEQUENCE [LARGE SCALE GENOMIC DNA]</scope>
    <source>
        <strain evidence="5 6">Zhejiang</strain>
    </source>
</reference>
<dbReference type="Proteomes" id="UP000054047">
    <property type="component" value="Unassembled WGS sequence"/>
</dbReference>
<dbReference type="InterPro" id="IPR000014">
    <property type="entry name" value="PAS"/>
</dbReference>
<dbReference type="GO" id="GO:0010557">
    <property type="term" value="P:positive regulation of macromolecule biosynthetic process"/>
    <property type="evidence" value="ECO:0007669"/>
    <property type="project" value="UniProtKB-ARBA"/>
</dbReference>
<organism evidence="5 6">
    <name type="scientific">Ancylostoma duodenale</name>
    <dbReference type="NCBI Taxonomy" id="51022"/>
    <lineage>
        <taxon>Eukaryota</taxon>
        <taxon>Metazoa</taxon>
        <taxon>Ecdysozoa</taxon>
        <taxon>Nematoda</taxon>
        <taxon>Chromadorea</taxon>
        <taxon>Rhabditida</taxon>
        <taxon>Rhabditina</taxon>
        <taxon>Rhabditomorpha</taxon>
        <taxon>Strongyloidea</taxon>
        <taxon>Ancylostomatidae</taxon>
        <taxon>Ancylostomatinae</taxon>
        <taxon>Ancylostoma</taxon>
    </lineage>
</organism>
<evidence type="ECO:0000256" key="2">
    <source>
        <dbReference type="ARBA" id="ARBA00023015"/>
    </source>
</evidence>
<evidence type="ECO:0000256" key="4">
    <source>
        <dbReference type="ARBA" id="ARBA00023242"/>
    </source>
</evidence>
<evidence type="ECO:0008006" key="7">
    <source>
        <dbReference type="Google" id="ProtNLM"/>
    </source>
</evidence>
<dbReference type="CDD" id="cd00130">
    <property type="entry name" value="PAS"/>
    <property type="match status" value="1"/>
</dbReference>
<evidence type="ECO:0000313" key="6">
    <source>
        <dbReference type="Proteomes" id="UP000054047"/>
    </source>
</evidence>
<keyword evidence="3" id="KW-0804">Transcription</keyword>
<dbReference type="GO" id="GO:0071456">
    <property type="term" value="P:cellular response to hypoxia"/>
    <property type="evidence" value="ECO:0007669"/>
    <property type="project" value="TreeGrafter"/>
</dbReference>
<dbReference type="GO" id="GO:0000981">
    <property type="term" value="F:DNA-binding transcription factor activity, RNA polymerase II-specific"/>
    <property type="evidence" value="ECO:0007669"/>
    <property type="project" value="TreeGrafter"/>
</dbReference>
<sequence>MCICNTDLVGRGLKEFLHPTDYAEYVEATNALGAVLVEHPDVSKSPENGLYAELRMKTVITQRGRNLNLKSALYKSISFFLRAERSLGGHVVQMHAASEPAGQGSVNAHATALTKYADTPTGSFMTRHTSDMRISYVHDRLNYILRNELKTLMGASFFELIDPNDLMTFRESMKTLFAKGHVRTPLYRLMAANNSVVWVTTEASTVNHTSKGQRAQYVICVHHIAGIKTAVEEAASMPEGIAAGIAVHIKKEVDDTREYAGRQPQIDASGATDFQMQPFTGREDFSCDS</sequence>
<protein>
    <recommendedName>
        <fullName evidence="7">PAS fold protein</fullName>
    </recommendedName>
</protein>
<gene>
    <name evidence="5" type="ORF">ANCDUO_02697</name>
</gene>